<feature type="non-terminal residue" evidence="9">
    <location>
        <position position="1"/>
    </location>
</feature>
<evidence type="ECO:0000313" key="10">
    <source>
        <dbReference type="Proteomes" id="UP001140091"/>
    </source>
</evidence>
<feature type="region of interest" description="Disordered" evidence="6">
    <location>
        <begin position="330"/>
        <end position="447"/>
    </location>
</feature>
<feature type="transmembrane region" description="Helical" evidence="7">
    <location>
        <begin position="153"/>
        <end position="174"/>
    </location>
</feature>
<evidence type="ECO:0000313" key="9">
    <source>
        <dbReference type="EMBL" id="KAJ2935233.1"/>
    </source>
</evidence>
<comment type="subcellular location">
    <subcellularLocation>
        <location evidence="1">Membrane</location>
        <topology evidence="1">Multi-pass membrane protein</topology>
    </subcellularLocation>
</comment>
<evidence type="ECO:0000256" key="2">
    <source>
        <dbReference type="ARBA" id="ARBA00022448"/>
    </source>
</evidence>
<keyword evidence="10" id="KW-1185">Reference proteome</keyword>
<feature type="transmembrane region" description="Helical" evidence="7">
    <location>
        <begin position="259"/>
        <end position="278"/>
    </location>
</feature>
<organism evidence="9 10">
    <name type="scientific">Candolleomyces eurysporus</name>
    <dbReference type="NCBI Taxonomy" id="2828524"/>
    <lineage>
        <taxon>Eukaryota</taxon>
        <taxon>Fungi</taxon>
        <taxon>Dikarya</taxon>
        <taxon>Basidiomycota</taxon>
        <taxon>Agaricomycotina</taxon>
        <taxon>Agaricomycetes</taxon>
        <taxon>Agaricomycetidae</taxon>
        <taxon>Agaricales</taxon>
        <taxon>Agaricineae</taxon>
        <taxon>Psathyrellaceae</taxon>
        <taxon>Candolleomyces</taxon>
    </lineage>
</organism>
<feature type="domain" description="Major facilitator superfamily (MFS) profile" evidence="8">
    <location>
        <begin position="87"/>
        <end position="544"/>
    </location>
</feature>
<evidence type="ECO:0000256" key="1">
    <source>
        <dbReference type="ARBA" id="ARBA00004141"/>
    </source>
</evidence>
<feature type="transmembrane region" description="Helical" evidence="7">
    <location>
        <begin position="209"/>
        <end position="233"/>
    </location>
</feature>
<dbReference type="EMBL" id="JANBPK010000680">
    <property type="protein sequence ID" value="KAJ2935233.1"/>
    <property type="molecule type" value="Genomic_DNA"/>
</dbReference>
<feature type="transmembrane region" description="Helical" evidence="7">
    <location>
        <begin position="121"/>
        <end position="141"/>
    </location>
</feature>
<proteinExistence type="predicted"/>
<dbReference type="SUPFAM" id="SSF103473">
    <property type="entry name" value="MFS general substrate transporter"/>
    <property type="match status" value="1"/>
</dbReference>
<evidence type="ECO:0000256" key="6">
    <source>
        <dbReference type="SAM" id="MobiDB-lite"/>
    </source>
</evidence>
<dbReference type="InterPro" id="IPR020846">
    <property type="entry name" value="MFS_dom"/>
</dbReference>
<dbReference type="Gene3D" id="1.20.1250.20">
    <property type="entry name" value="MFS general substrate transporter like domains"/>
    <property type="match status" value="1"/>
</dbReference>
<dbReference type="GO" id="GO:0016020">
    <property type="term" value="C:membrane"/>
    <property type="evidence" value="ECO:0007669"/>
    <property type="project" value="UniProtKB-SubCell"/>
</dbReference>
<evidence type="ECO:0000259" key="8">
    <source>
        <dbReference type="PROSITE" id="PS50850"/>
    </source>
</evidence>
<evidence type="ECO:0000256" key="3">
    <source>
        <dbReference type="ARBA" id="ARBA00022692"/>
    </source>
</evidence>
<keyword evidence="3 7" id="KW-0812">Transmembrane</keyword>
<evidence type="ECO:0000256" key="7">
    <source>
        <dbReference type="SAM" id="Phobius"/>
    </source>
</evidence>
<dbReference type="OrthoDB" id="4139357at2759"/>
<dbReference type="GO" id="GO:0022857">
    <property type="term" value="F:transmembrane transporter activity"/>
    <property type="evidence" value="ECO:0007669"/>
    <property type="project" value="InterPro"/>
</dbReference>
<protein>
    <recommendedName>
        <fullName evidence="8">Major facilitator superfamily (MFS) profile domain-containing protein</fullName>
    </recommendedName>
</protein>
<feature type="region of interest" description="Disordered" evidence="6">
    <location>
        <begin position="15"/>
        <end position="43"/>
    </location>
</feature>
<gene>
    <name evidence="9" type="ORF">H1R20_g1861</name>
</gene>
<dbReference type="InterPro" id="IPR005828">
    <property type="entry name" value="MFS_sugar_transport-like"/>
</dbReference>
<keyword evidence="5 7" id="KW-0472">Membrane</keyword>
<evidence type="ECO:0000256" key="4">
    <source>
        <dbReference type="ARBA" id="ARBA00022989"/>
    </source>
</evidence>
<reference evidence="9" key="1">
    <citation type="submission" date="2022-06" db="EMBL/GenBank/DDBJ databases">
        <title>Genome Sequence of Candolleomyces eurysporus.</title>
        <authorList>
            <person name="Buettner E."/>
        </authorList>
    </citation>
    <scope>NUCLEOTIDE SEQUENCE</scope>
    <source>
        <strain evidence="9">VTCC 930004</strain>
    </source>
</reference>
<keyword evidence="2" id="KW-0813">Transport</keyword>
<dbReference type="Pfam" id="PF00083">
    <property type="entry name" value="Sugar_tr"/>
    <property type="match status" value="1"/>
</dbReference>
<dbReference type="PANTHER" id="PTHR23511">
    <property type="entry name" value="SYNAPTIC VESICLE GLYCOPROTEIN 2"/>
    <property type="match status" value="1"/>
</dbReference>
<feature type="compositionally biased region" description="Polar residues" evidence="6">
    <location>
        <begin position="333"/>
        <end position="357"/>
    </location>
</feature>
<feature type="compositionally biased region" description="Basic and acidic residues" evidence="6">
    <location>
        <begin position="425"/>
        <end position="439"/>
    </location>
</feature>
<accession>A0A9W8JK44</accession>
<dbReference type="AlphaFoldDB" id="A0A9W8JK44"/>
<feature type="transmembrane region" description="Helical" evidence="7">
    <location>
        <begin position="87"/>
        <end position="109"/>
    </location>
</feature>
<dbReference type="InterPro" id="IPR036259">
    <property type="entry name" value="MFS_trans_sf"/>
</dbReference>
<dbReference type="PROSITE" id="PS50850">
    <property type="entry name" value="MFS"/>
    <property type="match status" value="1"/>
</dbReference>
<dbReference type="PANTHER" id="PTHR23511:SF5">
    <property type="entry name" value="MAJOR FACILITATOR-TYPE TRANSPORTER HXNZ-RELATED"/>
    <property type="match status" value="1"/>
</dbReference>
<feature type="compositionally biased region" description="Low complexity" evidence="6">
    <location>
        <begin position="394"/>
        <end position="406"/>
    </location>
</feature>
<sequence>MASLTPRLSGFWADQDLDDDEIQDDRPMGSLSKYRRPEEDDDGYFGHVDEDLEQQEGLLDEESAYDGRTPLDRTIDRIGMGSYQWTLLSLCGLGWMADNMWIQAIAIILPRVQQHYSVPDSYIGMVSSSMFGGMMIGAIGWGTCSDLMGRITAFNATLCLTAVFGILASFANSFSSLCVILFLLGSSVGGSMPTDGTLLLEHMPKKKQYLVTALSVFFSFGAVLSAIVALLVLPQHSCPPSGPDTVECDPDTQNIGWKYLLTALGLITLSMFIARIVFFRLHESPRYLVHAGRPHDAIKSLQLISKFNGSDLEVELEDVRDYYLPHEAALPQPSANASSMPRSGSPTAIDGTATTTGELGVGTMEGRPRATSRTVLFDASGSPPGNDLGGAGGVVVSTGSSDSGRGYAATGETPALVDPQASSAGEEKDRKNGGEDGDRTASSSIRTSNSSNALTLFLSTSISKSKSPPEETIFNASLAASTLSIRIRKKILLEFTDVVEEAAVGVVGQGVYGVESGVDEDDGAGMACLVYDVVSLYDVQRFPT</sequence>
<keyword evidence="4 7" id="KW-1133">Transmembrane helix</keyword>
<comment type="caution">
    <text evidence="9">The sequence shown here is derived from an EMBL/GenBank/DDBJ whole genome shotgun (WGS) entry which is preliminary data.</text>
</comment>
<dbReference type="Proteomes" id="UP001140091">
    <property type="component" value="Unassembled WGS sequence"/>
</dbReference>
<name>A0A9W8JK44_9AGAR</name>
<evidence type="ECO:0000256" key="5">
    <source>
        <dbReference type="ARBA" id="ARBA00023136"/>
    </source>
</evidence>